<reference evidence="2" key="1">
    <citation type="submission" date="2018-05" db="EMBL/GenBank/DDBJ databases">
        <authorList>
            <person name="Lanie J.A."/>
            <person name="Ng W.-L."/>
            <person name="Kazmierczak K.M."/>
            <person name="Andrzejewski T.M."/>
            <person name="Davidsen T.M."/>
            <person name="Wayne K.J."/>
            <person name="Tettelin H."/>
            <person name="Glass J.I."/>
            <person name="Rusch D."/>
            <person name="Podicherti R."/>
            <person name="Tsui H.-C.T."/>
            <person name="Winkler M.E."/>
        </authorList>
    </citation>
    <scope>NUCLEOTIDE SEQUENCE</scope>
</reference>
<protein>
    <submittedName>
        <fullName evidence="2">Uncharacterized protein</fullName>
    </submittedName>
</protein>
<evidence type="ECO:0000256" key="1">
    <source>
        <dbReference type="SAM" id="MobiDB-lite"/>
    </source>
</evidence>
<proteinExistence type="predicted"/>
<accession>A0A382Z409</accession>
<feature type="compositionally biased region" description="Basic and acidic residues" evidence="1">
    <location>
        <begin position="14"/>
        <end position="25"/>
    </location>
</feature>
<feature type="non-terminal residue" evidence="2">
    <location>
        <position position="38"/>
    </location>
</feature>
<feature type="region of interest" description="Disordered" evidence="1">
    <location>
        <begin position="1"/>
        <end position="38"/>
    </location>
</feature>
<name>A0A382Z409_9ZZZZ</name>
<organism evidence="2">
    <name type="scientific">marine metagenome</name>
    <dbReference type="NCBI Taxonomy" id="408172"/>
    <lineage>
        <taxon>unclassified sequences</taxon>
        <taxon>metagenomes</taxon>
        <taxon>ecological metagenomes</taxon>
    </lineage>
</organism>
<evidence type="ECO:0000313" key="2">
    <source>
        <dbReference type="EMBL" id="SVD90201.1"/>
    </source>
</evidence>
<dbReference type="EMBL" id="UINC01180819">
    <property type="protein sequence ID" value="SVD90201.1"/>
    <property type="molecule type" value="Genomic_DNA"/>
</dbReference>
<dbReference type="AlphaFoldDB" id="A0A382Z409"/>
<sequence>MFEQKYGSRRKVSHREPKQTDENRPPQRIKLLQSREIN</sequence>
<gene>
    <name evidence="2" type="ORF">METZ01_LOCUS443055</name>
</gene>